<feature type="transmembrane region" description="Helical" evidence="9">
    <location>
        <begin position="145"/>
        <end position="166"/>
    </location>
</feature>
<evidence type="ECO:0000256" key="9">
    <source>
        <dbReference type="SAM" id="Phobius"/>
    </source>
</evidence>
<accession>A0A1E7FPZ2</accession>
<feature type="transmembrane region" description="Helical" evidence="9">
    <location>
        <begin position="237"/>
        <end position="259"/>
    </location>
</feature>
<evidence type="ECO:0000313" key="11">
    <source>
        <dbReference type="EMBL" id="OEU20240.1"/>
    </source>
</evidence>
<keyword evidence="2 9" id="KW-0812">Transmembrane</keyword>
<evidence type="ECO:0000256" key="4">
    <source>
        <dbReference type="ARBA" id="ARBA00023040"/>
    </source>
</evidence>
<organism evidence="11 12">
    <name type="scientific">Fragilariopsis cylindrus CCMP1102</name>
    <dbReference type="NCBI Taxonomy" id="635003"/>
    <lineage>
        <taxon>Eukaryota</taxon>
        <taxon>Sar</taxon>
        <taxon>Stramenopiles</taxon>
        <taxon>Ochrophyta</taxon>
        <taxon>Bacillariophyta</taxon>
        <taxon>Bacillariophyceae</taxon>
        <taxon>Bacillariophycidae</taxon>
        <taxon>Bacillariales</taxon>
        <taxon>Bacillariaceae</taxon>
        <taxon>Fragilariopsis</taxon>
    </lineage>
</organism>
<dbReference type="GO" id="GO:0004965">
    <property type="term" value="F:G protein-coupled GABA receptor activity"/>
    <property type="evidence" value="ECO:0007669"/>
    <property type="project" value="InterPro"/>
</dbReference>
<feature type="transmembrane region" description="Helical" evidence="9">
    <location>
        <begin position="57"/>
        <end position="83"/>
    </location>
</feature>
<dbReference type="AlphaFoldDB" id="A0A1E7FPZ2"/>
<keyword evidence="3 9" id="KW-1133">Transmembrane helix</keyword>
<evidence type="ECO:0000256" key="1">
    <source>
        <dbReference type="ARBA" id="ARBA00004141"/>
    </source>
</evidence>
<dbReference type="Pfam" id="PF00003">
    <property type="entry name" value="7tm_3"/>
    <property type="match status" value="1"/>
</dbReference>
<evidence type="ECO:0000256" key="3">
    <source>
        <dbReference type="ARBA" id="ARBA00022989"/>
    </source>
</evidence>
<evidence type="ECO:0000313" key="12">
    <source>
        <dbReference type="Proteomes" id="UP000095751"/>
    </source>
</evidence>
<dbReference type="EMBL" id="KV784355">
    <property type="protein sequence ID" value="OEU20240.1"/>
    <property type="molecule type" value="Genomic_DNA"/>
</dbReference>
<keyword evidence="4" id="KW-0297">G-protein coupled receptor</keyword>
<evidence type="ECO:0000256" key="7">
    <source>
        <dbReference type="ARBA" id="ARBA00023180"/>
    </source>
</evidence>
<proteinExistence type="predicted"/>
<keyword evidence="8" id="KW-0807">Transducer</keyword>
<dbReference type="InParanoid" id="A0A1E7FPZ2"/>
<keyword evidence="6" id="KW-0675">Receptor</keyword>
<keyword evidence="12" id="KW-1185">Reference proteome</keyword>
<dbReference type="KEGG" id="fcy:FRACYDRAFT_236312"/>
<feature type="domain" description="G-protein coupled receptors family 3 profile" evidence="10">
    <location>
        <begin position="90"/>
        <end position="293"/>
    </location>
</feature>
<dbReference type="Proteomes" id="UP000095751">
    <property type="component" value="Unassembled WGS sequence"/>
</dbReference>
<evidence type="ECO:0000256" key="6">
    <source>
        <dbReference type="ARBA" id="ARBA00023170"/>
    </source>
</evidence>
<reference evidence="11 12" key="1">
    <citation type="submission" date="2016-09" db="EMBL/GenBank/DDBJ databases">
        <title>Extensive genetic diversity and differential bi-allelic expression allows diatom success in the polar Southern Ocean.</title>
        <authorList>
            <consortium name="DOE Joint Genome Institute"/>
            <person name="Mock T."/>
            <person name="Otillar R.P."/>
            <person name="Strauss J."/>
            <person name="Dupont C."/>
            <person name="Frickenhaus S."/>
            <person name="Maumus F."/>
            <person name="Mcmullan M."/>
            <person name="Sanges R."/>
            <person name="Schmutz J."/>
            <person name="Toseland A."/>
            <person name="Valas R."/>
            <person name="Veluchamy A."/>
            <person name="Ward B.J."/>
            <person name="Allen A."/>
            <person name="Barry K."/>
            <person name="Falciatore A."/>
            <person name="Ferrante M."/>
            <person name="Fortunato A.E."/>
            <person name="Gloeckner G."/>
            <person name="Gruber A."/>
            <person name="Hipkin R."/>
            <person name="Janech M."/>
            <person name="Kroth P."/>
            <person name="Leese F."/>
            <person name="Lindquist E."/>
            <person name="Lyon B.R."/>
            <person name="Martin J."/>
            <person name="Mayer C."/>
            <person name="Parker M."/>
            <person name="Quesneville H."/>
            <person name="Raymond J."/>
            <person name="Uhlig C."/>
            <person name="Valentin K.U."/>
            <person name="Worden A.Z."/>
            <person name="Armbrust E.V."/>
            <person name="Bowler C."/>
            <person name="Green B."/>
            <person name="Moulton V."/>
            <person name="Van Oosterhout C."/>
            <person name="Grigoriev I."/>
        </authorList>
    </citation>
    <scope>NUCLEOTIDE SEQUENCE [LARGE SCALE GENOMIC DNA]</scope>
    <source>
        <strain evidence="11 12">CCMP1102</strain>
    </source>
</reference>
<dbReference type="PROSITE" id="PS50259">
    <property type="entry name" value="G_PROTEIN_RECEP_F3_4"/>
    <property type="match status" value="1"/>
</dbReference>
<keyword evidence="7" id="KW-0325">Glycoprotein</keyword>
<evidence type="ECO:0000256" key="2">
    <source>
        <dbReference type="ARBA" id="ARBA00022692"/>
    </source>
</evidence>
<dbReference type="InterPro" id="IPR002455">
    <property type="entry name" value="GPCR3_GABA-B"/>
</dbReference>
<dbReference type="PANTHER" id="PTHR10519">
    <property type="entry name" value="GABA-B RECEPTOR"/>
    <property type="match status" value="1"/>
</dbReference>
<feature type="transmembrane region" description="Helical" evidence="9">
    <location>
        <begin position="18"/>
        <end position="45"/>
    </location>
</feature>
<evidence type="ECO:0000259" key="10">
    <source>
        <dbReference type="PROSITE" id="PS50259"/>
    </source>
</evidence>
<keyword evidence="5 9" id="KW-0472">Membrane</keyword>
<dbReference type="InterPro" id="IPR017978">
    <property type="entry name" value="GPCR_3_C"/>
</dbReference>
<sequence length="349" mass="40018">MVDDENTGEHFIYYHLPIWIYCIIGFLTLLAIVCSVGSWAFVYRYRKKPIVAMGQPPFMYTLCFGSLLPLIALSLYLVVQISYKDEKNVLYLSGKVENVCCHFMIWLNYVGLLVIFSALLCKIYRIMKVTQQPLRRGLKILPRQVLWPFVVVLIATIFLLITWSTVNPLNKYIIGEVPDKNLCTAYCENIGAADYDSASLPILYAIQVLILIVQLTLTILAFKIRHLNQELGDSKRIFRLVLFQFIWHTLVTVIMSFGMIDNITIVKIVFSLQFLMYSFSTIGFMILPRIYYVWYEYRYGHLPEYVVMIGGGRTIVRGIDATSSADDVNNNNNGSENGEIEIVSSELSI</sequence>
<comment type="subcellular location">
    <subcellularLocation>
        <location evidence="1">Membrane</location>
        <topology evidence="1">Multi-pass membrane protein</topology>
    </subcellularLocation>
</comment>
<dbReference type="OrthoDB" id="54276at2759"/>
<feature type="transmembrane region" description="Helical" evidence="9">
    <location>
        <begin position="103"/>
        <end position="124"/>
    </location>
</feature>
<dbReference type="GO" id="GO:0038039">
    <property type="term" value="C:G protein-coupled receptor heterodimeric complex"/>
    <property type="evidence" value="ECO:0007669"/>
    <property type="project" value="TreeGrafter"/>
</dbReference>
<gene>
    <name evidence="11" type="ORF">FRACYDRAFT_236312</name>
</gene>
<name>A0A1E7FPZ2_9STRA</name>
<protein>
    <recommendedName>
        <fullName evidence="10">G-protein coupled receptors family 3 profile domain-containing protein</fullName>
    </recommendedName>
</protein>
<feature type="transmembrane region" description="Helical" evidence="9">
    <location>
        <begin position="202"/>
        <end position="225"/>
    </location>
</feature>
<feature type="transmembrane region" description="Helical" evidence="9">
    <location>
        <begin position="265"/>
        <end position="287"/>
    </location>
</feature>
<evidence type="ECO:0000256" key="5">
    <source>
        <dbReference type="ARBA" id="ARBA00023136"/>
    </source>
</evidence>
<dbReference type="PANTHER" id="PTHR10519:SF20">
    <property type="entry name" value="G-PROTEIN COUPLED RECEPTOR 156-RELATED"/>
    <property type="match status" value="1"/>
</dbReference>
<evidence type="ECO:0000256" key="8">
    <source>
        <dbReference type="ARBA" id="ARBA00023224"/>
    </source>
</evidence>